<evidence type="ECO:0000256" key="7">
    <source>
        <dbReference type="ARBA" id="ARBA00023065"/>
    </source>
</evidence>
<keyword evidence="9 12" id="KW-0407">Ion channel</keyword>
<evidence type="ECO:0000256" key="4">
    <source>
        <dbReference type="ARBA" id="ARBA00022692"/>
    </source>
</evidence>
<keyword evidence="4 12" id="KW-0812">Transmembrane</keyword>
<keyword evidence="5 12" id="KW-1133">Transmembrane helix</keyword>
<dbReference type="EMBL" id="CP073344">
    <property type="protein sequence ID" value="UTW04990.1"/>
    <property type="molecule type" value="Genomic_DNA"/>
</dbReference>
<keyword evidence="7 12" id="KW-0406">Ion transport</keyword>
<evidence type="ECO:0000256" key="11">
    <source>
        <dbReference type="ARBA" id="ARBA00035585"/>
    </source>
</evidence>
<accession>A0ABY5GYH7</accession>
<gene>
    <name evidence="12 13" type="primary">crcB</name>
    <name evidence="12" type="synonym">fluC</name>
    <name evidence="13" type="ORF">KDX31_08335</name>
</gene>
<evidence type="ECO:0000256" key="3">
    <source>
        <dbReference type="ARBA" id="ARBA00022519"/>
    </source>
</evidence>
<dbReference type="PANTHER" id="PTHR28259">
    <property type="entry name" value="FLUORIDE EXPORT PROTEIN 1-RELATED"/>
    <property type="match status" value="1"/>
</dbReference>
<organism evidence="13 14">
    <name type="scientific">Amphritea atlantica</name>
    <dbReference type="NCBI Taxonomy" id="355243"/>
    <lineage>
        <taxon>Bacteria</taxon>
        <taxon>Pseudomonadati</taxon>
        <taxon>Pseudomonadota</taxon>
        <taxon>Gammaproteobacteria</taxon>
        <taxon>Oceanospirillales</taxon>
        <taxon>Oceanospirillaceae</taxon>
        <taxon>Amphritea</taxon>
    </lineage>
</organism>
<evidence type="ECO:0000256" key="1">
    <source>
        <dbReference type="ARBA" id="ARBA00004651"/>
    </source>
</evidence>
<comment type="catalytic activity">
    <reaction evidence="11">
        <text>fluoride(in) = fluoride(out)</text>
        <dbReference type="Rhea" id="RHEA:76159"/>
        <dbReference type="ChEBI" id="CHEBI:17051"/>
    </reaction>
    <physiologicalReaction direction="left-to-right" evidence="11">
        <dbReference type="Rhea" id="RHEA:76160"/>
    </physiologicalReaction>
</comment>
<keyword evidence="3" id="KW-0997">Cell inner membrane</keyword>
<proteinExistence type="inferred from homology"/>
<evidence type="ECO:0000256" key="12">
    <source>
        <dbReference type="HAMAP-Rule" id="MF_00454"/>
    </source>
</evidence>
<comment type="function">
    <text evidence="12">Fluoride-specific ion channel. Important for reducing fluoride concentration in the cell, thus reducing its toxicity.</text>
</comment>
<feature type="binding site" evidence="12">
    <location>
        <position position="75"/>
    </location>
    <ligand>
        <name>Na(+)</name>
        <dbReference type="ChEBI" id="CHEBI:29101"/>
        <note>structural</note>
    </ligand>
</feature>
<dbReference type="InterPro" id="IPR003691">
    <property type="entry name" value="FluC"/>
</dbReference>
<evidence type="ECO:0000313" key="13">
    <source>
        <dbReference type="EMBL" id="UTW04990.1"/>
    </source>
</evidence>
<evidence type="ECO:0000256" key="5">
    <source>
        <dbReference type="ARBA" id="ARBA00022989"/>
    </source>
</evidence>
<feature type="binding site" evidence="12">
    <location>
        <position position="78"/>
    </location>
    <ligand>
        <name>Na(+)</name>
        <dbReference type="ChEBI" id="CHEBI:29101"/>
        <note>structural</note>
    </ligand>
</feature>
<evidence type="ECO:0000256" key="6">
    <source>
        <dbReference type="ARBA" id="ARBA00023053"/>
    </source>
</evidence>
<dbReference type="HAMAP" id="MF_00454">
    <property type="entry name" value="FluC"/>
    <property type="match status" value="1"/>
</dbReference>
<sequence>MLHLFSVAAGGAAGALARYWVSAFLVNNAQFRLPYGTMLCNVLGSFLMGIFFVLIMEKARISPELRPILMVGFLGAFTTFSTFSLEAVTMLQEGHIMSAAIYILMSVVLCMVALYSGLWFTRLF</sequence>
<keyword evidence="8 12" id="KW-0472">Membrane</keyword>
<keyword evidence="14" id="KW-1185">Reference proteome</keyword>
<comment type="activity regulation">
    <text evidence="12">Na(+) is not transported, but it plays an essential structural role and its presence is essential for fluoride channel function.</text>
</comment>
<feature type="transmembrane region" description="Helical" evidence="12">
    <location>
        <begin position="68"/>
        <end position="87"/>
    </location>
</feature>
<evidence type="ECO:0000256" key="9">
    <source>
        <dbReference type="ARBA" id="ARBA00023303"/>
    </source>
</evidence>
<protein>
    <recommendedName>
        <fullName evidence="12">Fluoride-specific ion channel FluC</fullName>
    </recommendedName>
</protein>
<dbReference type="Proteomes" id="UP001059950">
    <property type="component" value="Chromosome"/>
</dbReference>
<keyword evidence="6 12" id="KW-0915">Sodium</keyword>
<name>A0ABY5GYH7_9GAMM</name>
<dbReference type="NCBIfam" id="TIGR00494">
    <property type="entry name" value="crcB"/>
    <property type="match status" value="1"/>
</dbReference>
<dbReference type="PANTHER" id="PTHR28259:SF1">
    <property type="entry name" value="FLUORIDE EXPORT PROTEIN 1-RELATED"/>
    <property type="match status" value="1"/>
</dbReference>
<feature type="transmembrane region" description="Helical" evidence="12">
    <location>
        <begin position="33"/>
        <end position="56"/>
    </location>
</feature>
<keyword evidence="12" id="KW-0479">Metal-binding</keyword>
<evidence type="ECO:0000313" key="14">
    <source>
        <dbReference type="Proteomes" id="UP001059950"/>
    </source>
</evidence>
<reference evidence="13" key="1">
    <citation type="submission" date="2021-04" db="EMBL/GenBank/DDBJ databases">
        <title>Oceanospirillales bacteria with DddD are important DMSP degraders in coastal seawater.</title>
        <authorList>
            <person name="Liu J."/>
        </authorList>
    </citation>
    <scope>NUCLEOTIDE SEQUENCE</scope>
    <source>
        <strain evidence="13">GY6</strain>
    </source>
</reference>
<evidence type="ECO:0000256" key="8">
    <source>
        <dbReference type="ARBA" id="ARBA00023136"/>
    </source>
</evidence>
<keyword evidence="2 12" id="KW-1003">Cell membrane</keyword>
<comment type="similarity">
    <text evidence="10 12">Belongs to the fluoride channel Fluc/FEX (TC 1.A.43) family.</text>
</comment>
<keyword evidence="12" id="KW-0813">Transport</keyword>
<feature type="transmembrane region" description="Helical" evidence="12">
    <location>
        <begin position="99"/>
        <end position="120"/>
    </location>
</feature>
<evidence type="ECO:0000256" key="10">
    <source>
        <dbReference type="ARBA" id="ARBA00035120"/>
    </source>
</evidence>
<evidence type="ECO:0000256" key="2">
    <source>
        <dbReference type="ARBA" id="ARBA00022475"/>
    </source>
</evidence>
<dbReference type="Pfam" id="PF02537">
    <property type="entry name" value="CRCB"/>
    <property type="match status" value="1"/>
</dbReference>
<comment type="subcellular location">
    <subcellularLocation>
        <location evidence="1 12">Cell membrane</location>
        <topology evidence="1 12">Multi-pass membrane protein</topology>
    </subcellularLocation>
</comment>